<dbReference type="GO" id="GO:0006355">
    <property type="term" value="P:regulation of DNA-templated transcription"/>
    <property type="evidence" value="ECO:0007669"/>
    <property type="project" value="UniProtKB-UniRule"/>
</dbReference>
<dbReference type="Pfam" id="PF13740">
    <property type="entry name" value="ACT_6"/>
    <property type="match status" value="1"/>
</dbReference>
<dbReference type="AlphaFoldDB" id="A0A4Y3HR54"/>
<dbReference type="PROSITE" id="PS51671">
    <property type="entry name" value="ACT"/>
    <property type="match status" value="1"/>
</dbReference>
<dbReference type="EMBL" id="BJLF01000001">
    <property type="protein sequence ID" value="GEA49391.1"/>
    <property type="molecule type" value="Genomic_DNA"/>
</dbReference>
<keyword evidence="4" id="KW-1185">Reference proteome</keyword>
<dbReference type="Proteomes" id="UP000318717">
    <property type="component" value="Unassembled WGS sequence"/>
</dbReference>
<organism evidence="3 4">
    <name type="scientific">Vibrio inusitatus NBRC 102082</name>
    <dbReference type="NCBI Taxonomy" id="1219070"/>
    <lineage>
        <taxon>Bacteria</taxon>
        <taxon>Pseudomonadati</taxon>
        <taxon>Pseudomonadota</taxon>
        <taxon>Gammaproteobacteria</taxon>
        <taxon>Vibrionales</taxon>
        <taxon>Vibrionaceae</taxon>
        <taxon>Vibrio</taxon>
    </lineage>
</organism>
<evidence type="ECO:0000313" key="3">
    <source>
        <dbReference type="EMBL" id="GEA49391.1"/>
    </source>
</evidence>
<dbReference type="InterPro" id="IPR045865">
    <property type="entry name" value="ACT-like_dom_sf"/>
</dbReference>
<dbReference type="SUPFAM" id="SSF55021">
    <property type="entry name" value="ACT-like"/>
    <property type="match status" value="2"/>
</dbReference>
<name>A0A4Y3HR54_9VIBR</name>
<keyword evidence="1" id="KW-0804">Transcription</keyword>
<reference evidence="3 4" key="1">
    <citation type="submission" date="2019-06" db="EMBL/GenBank/DDBJ databases">
        <title>Whole genome shotgun sequence of Vibrio inusitatus NBRC 102082.</title>
        <authorList>
            <person name="Hosoyama A."/>
            <person name="Uohara A."/>
            <person name="Ohji S."/>
            <person name="Ichikawa N."/>
        </authorList>
    </citation>
    <scope>NUCLEOTIDE SEQUENCE [LARGE SCALE GENOMIC DNA]</scope>
    <source>
        <strain evidence="3 4">NBRC 102082</strain>
    </source>
</reference>
<comment type="subcellular location">
    <subcellularLocation>
        <location evidence="1">Cytoplasm</location>
    </subcellularLocation>
</comment>
<dbReference type="Gene3D" id="3.30.70.260">
    <property type="match status" value="2"/>
</dbReference>
<dbReference type="InterPro" id="IPR050990">
    <property type="entry name" value="UPF0237/GcvR_regulator"/>
</dbReference>
<dbReference type="FunFam" id="3.30.70.260:FF:000005">
    <property type="entry name" value="Glycine cleavage system transcriptional repressor"/>
    <property type="match status" value="1"/>
</dbReference>
<evidence type="ECO:0000259" key="2">
    <source>
        <dbReference type="PROSITE" id="PS51671"/>
    </source>
</evidence>
<sequence>MAQHLVITAVGTDRPGIGNKIIHLVSDLGCNIIDSRIALFGNDFTLIMLISGTASQVTRVEHSLPQLGQEHDLITVVKRTSPHKEIAQGFTLEANVQATDKIGLTEQITHFFADRDIGISALSARTLSKDKTARDEDQFQIALSASLSDEYNLMQLQEDFTSLCDSLSVKGSLNFINNG</sequence>
<comment type="caution">
    <text evidence="3">The sequence shown here is derived from an EMBL/GenBank/DDBJ whole genome shotgun (WGS) entry which is preliminary data.</text>
</comment>
<dbReference type="PANTHER" id="PTHR34875">
    <property type="entry name" value="UPF0237 PROTEIN MJ1558"/>
    <property type="match status" value="1"/>
</dbReference>
<protein>
    <recommendedName>
        <fullName evidence="1">Glycine cleavage system transcriptional repressor</fullName>
    </recommendedName>
</protein>
<dbReference type="PANTHER" id="PTHR34875:SF5">
    <property type="entry name" value="GLYCINE CLEAVAGE SYSTEM TRANSCRIPTIONAL REPRESSOR"/>
    <property type="match status" value="1"/>
</dbReference>
<dbReference type="RefSeq" id="WP_141343756.1">
    <property type="nucleotide sequence ID" value="NZ_BJLF01000001.1"/>
</dbReference>
<accession>A0A4Y3HR54</accession>
<evidence type="ECO:0000313" key="4">
    <source>
        <dbReference type="Proteomes" id="UP000318717"/>
    </source>
</evidence>
<dbReference type="InterPro" id="IPR016867">
    <property type="entry name" value="GcvR"/>
</dbReference>
<evidence type="ECO:0000256" key="1">
    <source>
        <dbReference type="PIRNR" id="PIRNR028103"/>
    </source>
</evidence>
<feature type="domain" description="ACT" evidence="2">
    <location>
        <begin position="93"/>
        <end position="174"/>
    </location>
</feature>
<dbReference type="InterPro" id="IPR002912">
    <property type="entry name" value="ACT_dom"/>
</dbReference>
<dbReference type="GO" id="GO:0005737">
    <property type="term" value="C:cytoplasm"/>
    <property type="evidence" value="ECO:0007669"/>
    <property type="project" value="UniProtKB-SubCell"/>
</dbReference>
<keyword evidence="1" id="KW-0678">Repressor</keyword>
<gene>
    <name evidence="3" type="ORF">VIN01S_01950</name>
</gene>
<dbReference type="OrthoDB" id="5814713at2"/>
<keyword evidence="1" id="KW-0963">Cytoplasm</keyword>
<proteinExistence type="predicted"/>
<dbReference type="PIRSF" id="PIRSF028103">
    <property type="entry name" value="GcvR"/>
    <property type="match status" value="1"/>
</dbReference>